<evidence type="ECO:0000313" key="2">
    <source>
        <dbReference type="Proteomes" id="UP000247746"/>
    </source>
</evidence>
<accession>A0A2V4V1C6</accession>
<dbReference type="RefSeq" id="WP_110922654.1">
    <property type="nucleotide sequence ID" value="NZ_QJSU01000003.1"/>
</dbReference>
<reference evidence="1 2" key="1">
    <citation type="submission" date="2018-06" db="EMBL/GenBank/DDBJ databases">
        <title>Genomic Encyclopedia of Type Strains, Phase III (KMG-III): the genomes of soil and plant-associated and newly described type strains.</title>
        <authorList>
            <person name="Whitman W."/>
        </authorList>
    </citation>
    <scope>NUCLEOTIDE SEQUENCE [LARGE SCALE GENOMIC DNA]</scope>
    <source>
        <strain evidence="1 2">CECT 5889</strain>
    </source>
</reference>
<dbReference type="AlphaFoldDB" id="A0A2V4V1C6"/>
<comment type="caution">
    <text evidence="1">The sequence shown here is derived from an EMBL/GenBank/DDBJ whole genome shotgun (WGS) entry which is preliminary data.</text>
</comment>
<evidence type="ECO:0000313" key="1">
    <source>
        <dbReference type="EMBL" id="PYE39661.1"/>
    </source>
</evidence>
<proteinExistence type="predicted"/>
<dbReference type="Proteomes" id="UP000247746">
    <property type="component" value="Unassembled WGS sequence"/>
</dbReference>
<sequence>MQHTLITNHIVNNKLIAGQLIESLLGYSRHHCAQILSNQGIDSIEFGHWLAIPSQQVLLVFRHQRCVAIDAYQIAA</sequence>
<protein>
    <submittedName>
        <fullName evidence="1">Uncharacterized protein</fullName>
    </submittedName>
</protein>
<gene>
    <name evidence="1" type="ORF">DFP82_103106</name>
</gene>
<organism evidence="1 2">
    <name type="scientific">Psychrobacter fozii</name>
    <dbReference type="NCBI Taxonomy" id="198480"/>
    <lineage>
        <taxon>Bacteria</taxon>
        <taxon>Pseudomonadati</taxon>
        <taxon>Pseudomonadota</taxon>
        <taxon>Gammaproteobacteria</taxon>
        <taxon>Moraxellales</taxon>
        <taxon>Moraxellaceae</taxon>
        <taxon>Psychrobacter</taxon>
    </lineage>
</organism>
<dbReference type="OrthoDB" id="6658947at2"/>
<dbReference type="EMBL" id="QJSU01000003">
    <property type="protein sequence ID" value="PYE39661.1"/>
    <property type="molecule type" value="Genomic_DNA"/>
</dbReference>
<keyword evidence="2" id="KW-1185">Reference proteome</keyword>
<name>A0A2V4V1C6_9GAMM</name>